<evidence type="ECO:0000313" key="4">
    <source>
        <dbReference type="Proteomes" id="UP000284250"/>
    </source>
</evidence>
<evidence type="ECO:0000313" key="3">
    <source>
        <dbReference type="EMBL" id="RIY13364.1"/>
    </source>
</evidence>
<accession>A0A418R7T9</accession>
<evidence type="ECO:0000256" key="2">
    <source>
        <dbReference type="SAM" id="SignalP"/>
    </source>
</evidence>
<reference evidence="3 4" key="2">
    <citation type="submission" date="2019-01" db="EMBL/GenBank/DDBJ databases">
        <title>Hymenobacter humicola sp. nov., isolated from soils in Antarctica.</title>
        <authorList>
            <person name="Sedlacek I."/>
            <person name="Holochova P."/>
            <person name="Kralova S."/>
            <person name="Pantucek R."/>
            <person name="Stankova E."/>
            <person name="Vrbovska V."/>
            <person name="Kristofova L."/>
            <person name="Svec P."/>
            <person name="Busse H.-J."/>
        </authorList>
    </citation>
    <scope>NUCLEOTIDE SEQUENCE [LARGE SCALE GENOMIC DNA]</scope>
    <source>
        <strain evidence="3 4">CCM 8852</strain>
    </source>
</reference>
<feature type="signal peptide" evidence="2">
    <location>
        <begin position="1"/>
        <end position="20"/>
    </location>
</feature>
<dbReference type="AlphaFoldDB" id="A0A418R7T9"/>
<proteinExistence type="predicted"/>
<keyword evidence="2" id="KW-0732">Signal</keyword>
<evidence type="ECO:0000256" key="1">
    <source>
        <dbReference type="SAM" id="MobiDB-lite"/>
    </source>
</evidence>
<feature type="compositionally biased region" description="Polar residues" evidence="1">
    <location>
        <begin position="235"/>
        <end position="256"/>
    </location>
</feature>
<reference evidence="3 4" key="1">
    <citation type="submission" date="2018-09" db="EMBL/GenBank/DDBJ databases">
        <authorList>
            <person name="Zeman M."/>
            <person name="Pardy F."/>
        </authorList>
    </citation>
    <scope>NUCLEOTIDE SEQUENCE [LARGE SCALE GENOMIC DNA]</scope>
    <source>
        <strain evidence="3 4">CCM 8852</strain>
    </source>
</reference>
<protein>
    <submittedName>
        <fullName evidence="3">Uncharacterized protein</fullName>
    </submittedName>
</protein>
<gene>
    <name evidence="3" type="ORF">D0T11_02715</name>
</gene>
<dbReference type="Proteomes" id="UP000284250">
    <property type="component" value="Unassembled WGS sequence"/>
</dbReference>
<organism evidence="3 4">
    <name type="scientific">Hymenobacter rubripertinctus</name>
    <dbReference type="NCBI Taxonomy" id="2029981"/>
    <lineage>
        <taxon>Bacteria</taxon>
        <taxon>Pseudomonadati</taxon>
        <taxon>Bacteroidota</taxon>
        <taxon>Cytophagia</taxon>
        <taxon>Cytophagales</taxon>
        <taxon>Hymenobacteraceae</taxon>
        <taxon>Hymenobacter</taxon>
    </lineage>
</organism>
<feature type="region of interest" description="Disordered" evidence="1">
    <location>
        <begin position="233"/>
        <end position="260"/>
    </location>
</feature>
<keyword evidence="4" id="KW-1185">Reference proteome</keyword>
<feature type="chain" id="PRO_5019306963" evidence="2">
    <location>
        <begin position="21"/>
        <end position="305"/>
    </location>
</feature>
<sequence length="305" mass="32657">MKTNRTLWLATLLSAGLVGAQAPTADGRLPALPKGFDPAYLAGKKIVSTIKLSKVENGASPAATGGSSISVAGPSDQLISRRLQVKKTGSSGELSLERIVQQVQMTVVSVLGKSVYDSENTFEQDQVAAALGQRYDPYVRKTFKSVYQPTTGTLSQQDTDPKFDNLWSQNVPNLISVPAFQGFFLRLPPKSVSPGSSWKDSVVVGSTTWLNTYKVLSQQGEILVVRIENRGLTGAGSTSQTNRSGAVTATSTSDTSYEGEARVRQSSGFIEELDVMKKSNATVLALGQNMRNSTTSRITVKNTVD</sequence>
<comment type="caution">
    <text evidence="3">The sequence shown here is derived from an EMBL/GenBank/DDBJ whole genome shotgun (WGS) entry which is preliminary data.</text>
</comment>
<name>A0A418R7T9_9BACT</name>
<dbReference type="RefSeq" id="WP_119654248.1">
    <property type="nucleotide sequence ID" value="NZ_JBHUOI010000002.1"/>
</dbReference>
<dbReference type="EMBL" id="QYCN01000003">
    <property type="protein sequence ID" value="RIY13364.1"/>
    <property type="molecule type" value="Genomic_DNA"/>
</dbReference>